<evidence type="ECO:0000313" key="2">
    <source>
        <dbReference type="EMBL" id="NYJ75873.1"/>
    </source>
</evidence>
<sequence>MKLYLGPVLGVCALALAGCGGDSGLSGRACAETLSETGVGVSYSGFTPGTRLSVLVCVGRSCHESMVTTTRTSETWIGGGIDPRVMKTARTIAVTVRDDSHRVIASDLAVSVHRLEVTEGCTTTIFDAAVRVSPGQVLPAMA</sequence>
<protein>
    <recommendedName>
        <fullName evidence="4">Lipoprotein</fullName>
    </recommendedName>
</protein>
<feature type="chain" id="PRO_5038602997" description="Lipoprotein" evidence="1">
    <location>
        <begin position="18"/>
        <end position="142"/>
    </location>
</feature>
<proteinExistence type="predicted"/>
<comment type="caution">
    <text evidence="2">The sequence shown here is derived from an EMBL/GenBank/DDBJ whole genome shotgun (WGS) entry which is preliminary data.</text>
</comment>
<keyword evidence="3" id="KW-1185">Reference proteome</keyword>
<dbReference type="Proteomes" id="UP000571817">
    <property type="component" value="Unassembled WGS sequence"/>
</dbReference>
<dbReference type="PROSITE" id="PS51257">
    <property type="entry name" value="PROKAR_LIPOPROTEIN"/>
    <property type="match status" value="1"/>
</dbReference>
<evidence type="ECO:0000313" key="3">
    <source>
        <dbReference type="Proteomes" id="UP000571817"/>
    </source>
</evidence>
<reference evidence="2 3" key="1">
    <citation type="submission" date="2020-07" db="EMBL/GenBank/DDBJ databases">
        <title>Sequencing the genomes of 1000 actinobacteria strains.</title>
        <authorList>
            <person name="Klenk H.-P."/>
        </authorList>
    </citation>
    <scope>NUCLEOTIDE SEQUENCE [LARGE SCALE GENOMIC DNA]</scope>
    <source>
        <strain evidence="2 3">DSM 29531</strain>
    </source>
</reference>
<evidence type="ECO:0008006" key="4">
    <source>
        <dbReference type="Google" id="ProtNLM"/>
    </source>
</evidence>
<dbReference type="EMBL" id="JACCFW010000001">
    <property type="protein sequence ID" value="NYJ75873.1"/>
    <property type="molecule type" value="Genomic_DNA"/>
</dbReference>
<feature type="signal peptide" evidence="1">
    <location>
        <begin position="1"/>
        <end position="17"/>
    </location>
</feature>
<accession>A0A853DIL5</accession>
<dbReference type="RefSeq" id="WP_179482861.1">
    <property type="nucleotide sequence ID" value="NZ_JACCFW010000001.1"/>
</dbReference>
<dbReference type="AlphaFoldDB" id="A0A853DIL5"/>
<name>A0A853DIL5_9MICO</name>
<evidence type="ECO:0000256" key="1">
    <source>
        <dbReference type="SAM" id="SignalP"/>
    </source>
</evidence>
<organism evidence="2 3">
    <name type="scientific">Allobranchiibius huperziae</name>
    <dbReference type="NCBI Taxonomy" id="1874116"/>
    <lineage>
        <taxon>Bacteria</taxon>
        <taxon>Bacillati</taxon>
        <taxon>Actinomycetota</taxon>
        <taxon>Actinomycetes</taxon>
        <taxon>Micrococcales</taxon>
        <taxon>Dermacoccaceae</taxon>
        <taxon>Allobranchiibius</taxon>
    </lineage>
</organism>
<gene>
    <name evidence="2" type="ORF">HNR15_002836</name>
</gene>
<keyword evidence="1" id="KW-0732">Signal</keyword>